<gene>
    <name evidence="2" type="ORF">RGQ30_01140</name>
</gene>
<protein>
    <recommendedName>
        <fullName evidence="1">Guanylate cyclase domain-containing protein</fullName>
    </recommendedName>
</protein>
<dbReference type="KEGG" id="lto:RGQ30_01140"/>
<dbReference type="AlphaFoldDB" id="A0AA86MAC7"/>
<keyword evidence="3" id="KW-1185">Reference proteome</keyword>
<evidence type="ECO:0000259" key="1">
    <source>
        <dbReference type="PROSITE" id="PS50125"/>
    </source>
</evidence>
<name>A0AA86MAC7_9BURK</name>
<accession>A0AA86MAC7</accession>
<dbReference type="SUPFAM" id="SSF55073">
    <property type="entry name" value="Nucleotide cyclase"/>
    <property type="match status" value="1"/>
</dbReference>
<dbReference type="GO" id="GO:0004016">
    <property type="term" value="F:adenylate cyclase activity"/>
    <property type="evidence" value="ECO:0007669"/>
    <property type="project" value="UniProtKB-ARBA"/>
</dbReference>
<organism evidence="2 3">
    <name type="scientific">Limnobacter thiooxidans</name>
    <dbReference type="NCBI Taxonomy" id="131080"/>
    <lineage>
        <taxon>Bacteria</taxon>
        <taxon>Pseudomonadati</taxon>
        <taxon>Pseudomonadota</taxon>
        <taxon>Betaproteobacteria</taxon>
        <taxon>Burkholderiales</taxon>
        <taxon>Burkholderiaceae</taxon>
        <taxon>Limnobacter</taxon>
    </lineage>
</organism>
<evidence type="ECO:0000313" key="3">
    <source>
        <dbReference type="Proteomes" id="UP001329151"/>
    </source>
</evidence>
<reference evidence="2 3" key="1">
    <citation type="submission" date="2023-10" db="EMBL/GenBank/DDBJ databases">
        <title>Complete Genome Sequence of Limnobacter thiooxidans CS-K2T, Isolated from freshwater lake sediments in Bavaria, Germany.</title>
        <authorList>
            <person name="Naruki M."/>
            <person name="Watanabe A."/>
            <person name="Warashina T."/>
            <person name="Morita T."/>
            <person name="Arakawa K."/>
        </authorList>
    </citation>
    <scope>NUCLEOTIDE SEQUENCE [LARGE SCALE GENOMIC DNA]</scope>
    <source>
        <strain evidence="2 3">CS-K2</strain>
    </source>
</reference>
<dbReference type="Gene3D" id="3.30.70.1230">
    <property type="entry name" value="Nucleotide cyclase"/>
    <property type="match status" value="1"/>
</dbReference>
<dbReference type="EMBL" id="AP028947">
    <property type="protein sequence ID" value="BET24613.1"/>
    <property type="molecule type" value="Genomic_DNA"/>
</dbReference>
<sequence>MNPAHAFADPSEIKSFGDLLKTHAPHGMGSDLYAQVCQANASKQSLDMLVMALDIRKSTMLMKEAIRFDLYAKTVGGYIEYAEGLVRSQGGWFDKFTGDGFLSFWLVSPNSLADTMHTVLKLSKNLVDRFNVAVIEELRRNTKNMPRGVGVGIGIDVGPGYIETFAKDISVLGSPVVGAVRMEHLCTEPGDLYCNVFPGHVIQQNSSKFNKLLRLERCVMETKEYPDGQEIYKLVLL</sequence>
<dbReference type="Proteomes" id="UP001329151">
    <property type="component" value="Chromosome"/>
</dbReference>
<dbReference type="RefSeq" id="WP_298218409.1">
    <property type="nucleotide sequence ID" value="NZ_AP028947.1"/>
</dbReference>
<dbReference type="InterPro" id="IPR001054">
    <property type="entry name" value="A/G_cyclase"/>
</dbReference>
<dbReference type="PROSITE" id="PS50125">
    <property type="entry name" value="GUANYLATE_CYCLASE_2"/>
    <property type="match status" value="1"/>
</dbReference>
<dbReference type="InterPro" id="IPR029787">
    <property type="entry name" value="Nucleotide_cyclase"/>
</dbReference>
<evidence type="ECO:0000313" key="2">
    <source>
        <dbReference type="EMBL" id="BET24613.1"/>
    </source>
</evidence>
<feature type="domain" description="Guanylate cyclase" evidence="1">
    <location>
        <begin position="49"/>
        <end position="183"/>
    </location>
</feature>
<proteinExistence type="predicted"/>
<dbReference type="GO" id="GO:0035556">
    <property type="term" value="P:intracellular signal transduction"/>
    <property type="evidence" value="ECO:0007669"/>
    <property type="project" value="InterPro"/>
</dbReference>
<dbReference type="GO" id="GO:0009190">
    <property type="term" value="P:cyclic nucleotide biosynthetic process"/>
    <property type="evidence" value="ECO:0007669"/>
    <property type="project" value="InterPro"/>
</dbReference>